<reference evidence="1 2" key="1">
    <citation type="journal article" date="2012" name="BMC Genomics">
        <title>Sequencing the genome of Marssonina brunnea reveals fungus-poplar co-evolution.</title>
        <authorList>
            <person name="Zhu S."/>
            <person name="Cao Y.-Z."/>
            <person name="Jiang C."/>
            <person name="Tan B.-Y."/>
            <person name="Wang Z."/>
            <person name="Feng S."/>
            <person name="Zhang L."/>
            <person name="Su X.-H."/>
            <person name="Brejova B."/>
            <person name="Vinar T."/>
            <person name="Xu M."/>
            <person name="Wang M.-X."/>
            <person name="Zhang S.-G."/>
            <person name="Huang M.-R."/>
            <person name="Wu R."/>
            <person name="Zhou Y."/>
        </authorList>
    </citation>
    <scope>NUCLEOTIDE SEQUENCE [LARGE SCALE GENOMIC DNA]</scope>
    <source>
        <strain evidence="1 2">MB_m1</strain>
    </source>
</reference>
<name>K1Y536_MARBU</name>
<gene>
    <name evidence="1" type="ORF">MBM_02211</name>
</gene>
<dbReference type="InParanoid" id="K1Y536"/>
<dbReference type="EMBL" id="JH921430">
    <property type="protein sequence ID" value="EKD20259.1"/>
    <property type="molecule type" value="Genomic_DNA"/>
</dbReference>
<proteinExistence type="predicted"/>
<accession>K1Y536</accession>
<organism evidence="1 2">
    <name type="scientific">Marssonina brunnea f. sp. multigermtubi (strain MB_m1)</name>
    <name type="common">Marssonina leaf spot fungus</name>
    <dbReference type="NCBI Taxonomy" id="1072389"/>
    <lineage>
        <taxon>Eukaryota</taxon>
        <taxon>Fungi</taxon>
        <taxon>Dikarya</taxon>
        <taxon>Ascomycota</taxon>
        <taxon>Pezizomycotina</taxon>
        <taxon>Leotiomycetes</taxon>
        <taxon>Helotiales</taxon>
        <taxon>Drepanopezizaceae</taxon>
        <taxon>Drepanopeziza</taxon>
    </lineage>
</organism>
<protein>
    <submittedName>
        <fullName evidence="1">Uncharacterized protein</fullName>
    </submittedName>
</protein>
<dbReference type="KEGG" id="mbe:MBM_02211"/>
<keyword evidence="2" id="KW-1185">Reference proteome</keyword>
<evidence type="ECO:0000313" key="1">
    <source>
        <dbReference type="EMBL" id="EKD20259.1"/>
    </source>
</evidence>
<dbReference type="AlphaFoldDB" id="K1Y536"/>
<sequence>MTMTLKQQDSFSGRAHHQQVFPAFSGAQNGTLRFSESSMGWCQSLTRTKGTSAKRLKPVPS</sequence>
<evidence type="ECO:0000313" key="2">
    <source>
        <dbReference type="Proteomes" id="UP000006753"/>
    </source>
</evidence>
<dbReference type="Proteomes" id="UP000006753">
    <property type="component" value="Unassembled WGS sequence"/>
</dbReference>
<dbReference type="HOGENOM" id="CLU_2923116_0_0_1"/>